<reference evidence="1 2" key="1">
    <citation type="submission" date="2020-07" db="EMBL/GenBank/DDBJ databases">
        <title>Transfer of Campylobacter canadensis to the novel genus Avispirillum gen. nov., that also includes two novel species recovered from migratory waterfowl: Avispirillum anseris sp. nov. and Avispirillum brantae sp. nov.</title>
        <authorList>
            <person name="Miller W.G."/>
            <person name="Chapman M.H."/>
            <person name="Yee E."/>
            <person name="Inglis G.D."/>
        </authorList>
    </citation>
    <scope>NUCLEOTIDE SEQUENCE [LARGE SCALE GENOMIC DNA]</scope>
    <source>
        <strain evidence="1 2">L283</strain>
    </source>
</reference>
<comment type="caution">
    <text evidence="1">The sequence shown here is derived from an EMBL/GenBank/DDBJ whole genome shotgun (WGS) entry which is preliminary data.</text>
</comment>
<evidence type="ECO:0000313" key="1">
    <source>
        <dbReference type="EMBL" id="MBZ7987737.1"/>
    </source>
</evidence>
<protein>
    <recommendedName>
        <fullName evidence="3">Tetratricopeptide repeat protein</fullName>
    </recommendedName>
</protein>
<proteinExistence type="predicted"/>
<gene>
    <name evidence="1" type="ORF">AVCANL283_06435</name>
</gene>
<sequence length="80" mass="9545">MRTITEAKIYEQQGLKDEALEIYKNILLKDKNNQAAKDAILRLSGAKIRSLELNNYMYDFFVNMQSEQEENEFKRWLINI</sequence>
<keyword evidence="2" id="KW-1185">Reference proteome</keyword>
<dbReference type="EMBL" id="JACGBB010000013">
    <property type="protein sequence ID" value="MBZ7987737.1"/>
    <property type="molecule type" value="Genomic_DNA"/>
</dbReference>
<dbReference type="Proteomes" id="UP000786183">
    <property type="component" value="Unassembled WGS sequence"/>
</dbReference>
<evidence type="ECO:0008006" key="3">
    <source>
        <dbReference type="Google" id="ProtNLM"/>
    </source>
</evidence>
<name>A0ABS7WSK6_9BACT</name>
<accession>A0ABS7WSK6</accession>
<organism evidence="1 2">
    <name type="scientific">Campylobacter canadensis</name>
    <dbReference type="NCBI Taxonomy" id="449520"/>
    <lineage>
        <taxon>Bacteria</taxon>
        <taxon>Pseudomonadati</taxon>
        <taxon>Campylobacterota</taxon>
        <taxon>Epsilonproteobacteria</taxon>
        <taxon>Campylobacterales</taxon>
        <taxon>Campylobacteraceae</taxon>
        <taxon>Campylobacter</taxon>
    </lineage>
</organism>
<evidence type="ECO:0000313" key="2">
    <source>
        <dbReference type="Proteomes" id="UP000786183"/>
    </source>
</evidence>